<organism evidence="10">
    <name type="scientific">Synechococcus sp. SB0676_bin_10</name>
    <dbReference type="NCBI Taxonomy" id="2604869"/>
    <lineage>
        <taxon>Bacteria</taxon>
        <taxon>Bacillati</taxon>
        <taxon>Cyanobacteriota</taxon>
        <taxon>Cyanophyceae</taxon>
        <taxon>Synechococcales</taxon>
        <taxon>Synechococcaceae</taxon>
        <taxon>Synechococcus</taxon>
    </lineage>
</organism>
<dbReference type="EMBL" id="VYDO01000120">
    <property type="protein sequence ID" value="MYG38081.1"/>
    <property type="molecule type" value="Genomic_DNA"/>
</dbReference>
<evidence type="ECO:0000256" key="3">
    <source>
        <dbReference type="ARBA" id="ARBA00022676"/>
    </source>
</evidence>
<feature type="domain" description="Glycosyltransferase RgtA/B/C/D-like" evidence="9">
    <location>
        <begin position="77"/>
        <end position="238"/>
    </location>
</feature>
<evidence type="ECO:0000256" key="8">
    <source>
        <dbReference type="SAM" id="Phobius"/>
    </source>
</evidence>
<dbReference type="AlphaFoldDB" id="A0A6B1F503"/>
<comment type="caution">
    <text evidence="10">The sequence shown here is derived from an EMBL/GenBank/DDBJ whole genome shotgun (WGS) entry which is preliminary data.</text>
</comment>
<dbReference type="GO" id="GO:0009103">
    <property type="term" value="P:lipopolysaccharide biosynthetic process"/>
    <property type="evidence" value="ECO:0007669"/>
    <property type="project" value="UniProtKB-ARBA"/>
</dbReference>
<sequence>MALPLGETTRPSLMHNRRFQQLLPFTPLLLLPLLLWKFFDTSQQSLTAWDEGLYMWRARLFLDQDEAWTPFDQAHHKTPGHYWIVALSMRLFGVSDVAARLPFVLLALLSAWLVYEIGSLILSRRAGAMASLILGTSYLWAVYSRRISPDLGYISFFLGGVLLLVQELVKPAPSSRQFSHWRLYCAGILFALTIFLRSALAVLPLMGLMPWLLRQARGRRILMSPWLWLGLACGCLPTLVWVGKSIAVYGITGFIEPLRFPLKKATETGFFLSGFAFYSGAIFVGFLPWSPLLPFAVTSPGLWDNQDDNHGQNMVHRRWLLFVVPVTMFLLLALTSSQHDQYALPIYPFAAMLIAVDLEHRLANSHAAKLSRGRNRSMGWRSLQSIVAVYCCLASIILAFCFGGGWLIIENSDTTLDRGKLRLLLILLSSVWLLGGLMVYCPHRTLRQRLKPWITLQIFGAWLVILGTVQLGFVGNYSPEVKAFLQQPDLQNTLSTTPADLVKMDGSTIAVLLKVYGPIMGQSWSSFHEFKARGSGLAWIRESDMAELDVPHSVLAQGHGVLLIRRDPTPTPW</sequence>
<feature type="transmembrane region" description="Helical" evidence="8">
    <location>
        <begin position="181"/>
        <end position="205"/>
    </location>
</feature>
<evidence type="ECO:0000256" key="1">
    <source>
        <dbReference type="ARBA" id="ARBA00004651"/>
    </source>
</evidence>
<reference evidence="10" key="1">
    <citation type="submission" date="2019-09" db="EMBL/GenBank/DDBJ databases">
        <title>Characterisation of the sponge microbiome using genome-centric metagenomics.</title>
        <authorList>
            <person name="Engelberts J.P."/>
            <person name="Robbins S.J."/>
            <person name="De Goeij J.M."/>
            <person name="Aranda M."/>
            <person name="Bell S.C."/>
            <person name="Webster N.S."/>
        </authorList>
    </citation>
    <scope>NUCLEOTIDE SEQUENCE</scope>
    <source>
        <strain evidence="10">SB0676_bin_10</strain>
    </source>
</reference>
<evidence type="ECO:0000313" key="10">
    <source>
        <dbReference type="EMBL" id="MYG38081.1"/>
    </source>
</evidence>
<comment type="subcellular location">
    <subcellularLocation>
        <location evidence="1">Cell membrane</location>
        <topology evidence="1">Multi-pass membrane protein</topology>
    </subcellularLocation>
</comment>
<dbReference type="PANTHER" id="PTHR33908:SF11">
    <property type="entry name" value="MEMBRANE PROTEIN"/>
    <property type="match status" value="1"/>
</dbReference>
<feature type="transmembrane region" description="Helical" evidence="8">
    <location>
        <begin position="421"/>
        <end position="441"/>
    </location>
</feature>
<feature type="transmembrane region" description="Helical" evidence="8">
    <location>
        <begin position="453"/>
        <end position="473"/>
    </location>
</feature>
<evidence type="ECO:0000259" key="9">
    <source>
        <dbReference type="Pfam" id="PF13231"/>
    </source>
</evidence>
<feature type="transmembrane region" description="Helical" evidence="8">
    <location>
        <begin position="20"/>
        <end position="39"/>
    </location>
</feature>
<dbReference type="GO" id="GO:0016763">
    <property type="term" value="F:pentosyltransferase activity"/>
    <property type="evidence" value="ECO:0007669"/>
    <property type="project" value="TreeGrafter"/>
</dbReference>
<dbReference type="GO" id="GO:0005886">
    <property type="term" value="C:plasma membrane"/>
    <property type="evidence" value="ECO:0007669"/>
    <property type="project" value="UniProtKB-SubCell"/>
</dbReference>
<dbReference type="InterPro" id="IPR038731">
    <property type="entry name" value="RgtA/B/C-like"/>
</dbReference>
<keyword evidence="2" id="KW-1003">Cell membrane</keyword>
<keyword evidence="4" id="KW-0808">Transferase</keyword>
<evidence type="ECO:0000256" key="7">
    <source>
        <dbReference type="ARBA" id="ARBA00023136"/>
    </source>
</evidence>
<dbReference type="PANTHER" id="PTHR33908">
    <property type="entry name" value="MANNOSYLTRANSFERASE YKCB-RELATED"/>
    <property type="match status" value="1"/>
</dbReference>
<evidence type="ECO:0000256" key="4">
    <source>
        <dbReference type="ARBA" id="ARBA00022679"/>
    </source>
</evidence>
<feature type="transmembrane region" description="Helical" evidence="8">
    <location>
        <begin position="226"/>
        <end position="255"/>
    </location>
</feature>
<evidence type="ECO:0000256" key="2">
    <source>
        <dbReference type="ARBA" id="ARBA00022475"/>
    </source>
</evidence>
<evidence type="ECO:0000256" key="5">
    <source>
        <dbReference type="ARBA" id="ARBA00022692"/>
    </source>
</evidence>
<feature type="transmembrane region" description="Helical" evidence="8">
    <location>
        <begin position="151"/>
        <end position="169"/>
    </location>
</feature>
<dbReference type="Pfam" id="PF13231">
    <property type="entry name" value="PMT_2"/>
    <property type="match status" value="1"/>
</dbReference>
<keyword evidence="6 8" id="KW-1133">Transmembrane helix</keyword>
<keyword evidence="7 8" id="KW-0472">Membrane</keyword>
<feature type="transmembrane region" description="Helical" evidence="8">
    <location>
        <begin position="97"/>
        <end position="115"/>
    </location>
</feature>
<dbReference type="InterPro" id="IPR050297">
    <property type="entry name" value="LipidA_mod_glycosyltrf_83"/>
</dbReference>
<feature type="transmembrane region" description="Helical" evidence="8">
    <location>
        <begin position="319"/>
        <end position="336"/>
    </location>
</feature>
<keyword evidence="5 8" id="KW-0812">Transmembrane</keyword>
<proteinExistence type="predicted"/>
<feature type="transmembrane region" description="Helical" evidence="8">
    <location>
        <begin position="127"/>
        <end position="144"/>
    </location>
</feature>
<gene>
    <name evidence="10" type="ORF">F4162_03555</name>
</gene>
<protein>
    <recommendedName>
        <fullName evidence="9">Glycosyltransferase RgtA/B/C/D-like domain-containing protein</fullName>
    </recommendedName>
</protein>
<evidence type="ECO:0000256" key="6">
    <source>
        <dbReference type="ARBA" id="ARBA00022989"/>
    </source>
</evidence>
<feature type="transmembrane region" description="Helical" evidence="8">
    <location>
        <begin position="383"/>
        <end position="409"/>
    </location>
</feature>
<keyword evidence="3" id="KW-0328">Glycosyltransferase</keyword>
<accession>A0A6B1F503</accession>
<feature type="transmembrane region" description="Helical" evidence="8">
    <location>
        <begin position="275"/>
        <end position="298"/>
    </location>
</feature>
<name>A0A6B1F503_9SYNE</name>